<organism evidence="2 3">
    <name type="scientific">Thermoanaerobacterium thermosaccharolyticum</name>
    <name type="common">Clostridium thermosaccharolyticum</name>
    <dbReference type="NCBI Taxonomy" id="1517"/>
    <lineage>
        <taxon>Bacteria</taxon>
        <taxon>Bacillati</taxon>
        <taxon>Bacillota</taxon>
        <taxon>Clostridia</taxon>
        <taxon>Thermoanaerobacterales</taxon>
        <taxon>Thermoanaerobacteraceae</taxon>
        <taxon>Thermoanaerobacterium</taxon>
    </lineage>
</organism>
<protein>
    <recommendedName>
        <fullName evidence="4">Transposase</fullName>
    </recommendedName>
</protein>
<evidence type="ECO:0000256" key="1">
    <source>
        <dbReference type="ARBA" id="ARBA00006539"/>
    </source>
</evidence>
<evidence type="ECO:0000313" key="2">
    <source>
        <dbReference type="EMBL" id="AST57366.1"/>
    </source>
</evidence>
<evidence type="ECO:0008006" key="4">
    <source>
        <dbReference type="Google" id="ProtNLM"/>
    </source>
</evidence>
<evidence type="ECO:0000313" key="3">
    <source>
        <dbReference type="Proteomes" id="UP000214975"/>
    </source>
</evidence>
<dbReference type="Proteomes" id="UP000214975">
    <property type="component" value="Chromosome"/>
</dbReference>
<name>A0A223HY06_THETR</name>
<dbReference type="Pfam" id="PF06782">
    <property type="entry name" value="UPF0236"/>
    <property type="match status" value="1"/>
</dbReference>
<gene>
    <name evidence="2" type="ORF">Thert_01287</name>
</gene>
<dbReference type="AlphaFoldDB" id="A0A223HY06"/>
<dbReference type="InterPro" id="IPR009620">
    <property type="entry name" value="UPF0236"/>
</dbReference>
<reference evidence="2 3" key="1">
    <citation type="submission" date="2016-08" db="EMBL/GenBank/DDBJ databases">
        <title>A novel genetic cassette of butanologenic Thermoanaerobacterium thermosaccharolyticum that directly convert cellulose to butanol.</title>
        <authorList>
            <person name="Li T."/>
            <person name="He J."/>
        </authorList>
    </citation>
    <scope>NUCLEOTIDE SEQUENCE [LARGE SCALE GENOMIC DNA]</scope>
    <source>
        <strain evidence="2 3">TG57</strain>
    </source>
</reference>
<accession>A0A223HY06</accession>
<dbReference type="EMBL" id="CP016893">
    <property type="protein sequence ID" value="AST57366.1"/>
    <property type="molecule type" value="Genomic_DNA"/>
</dbReference>
<comment type="similarity">
    <text evidence="1">Belongs to the UPF0236 family.</text>
</comment>
<sequence>MNKETGEKAYLVDKAAGIQKYERIDAELKADITDLSTILSYQKTTQELKRNGANCNVSRQTVMNTLRKIDNLQTYEKPKTKKEIETLYIEADEDHIHLQICNENNLYF</sequence>
<proteinExistence type="inferred from homology"/>